<reference evidence="5" key="1">
    <citation type="submission" date="2016-01" db="EMBL/GenBank/DDBJ databases">
        <authorList>
            <person name="Vorgias C.E."/>
        </authorList>
    </citation>
    <scope>NUCLEOTIDE SEQUENCE [LARGE SCALE GENOMIC DNA]</scope>
</reference>
<reference evidence="4" key="2">
    <citation type="submission" date="2016-01" db="EMBL/GenBank/DDBJ databases">
        <authorList>
            <person name="McClelland M."/>
            <person name="Jain A."/>
            <person name="Saraogi P."/>
            <person name="Mendelson R."/>
            <person name="Westerman R."/>
            <person name="SanMiguel P."/>
            <person name="Csonka L."/>
        </authorList>
    </citation>
    <scope>NUCLEOTIDE SEQUENCE</scope>
    <source>
        <strain evidence="4">1</strain>
    </source>
</reference>
<proteinExistence type="predicted"/>
<dbReference type="AlphaFoldDB" id="A0A170SG24"/>
<dbReference type="GO" id="GO:0008080">
    <property type="term" value="F:N-acetyltransferase activity"/>
    <property type="evidence" value="ECO:0007669"/>
    <property type="project" value="InterPro"/>
</dbReference>
<evidence type="ECO:0000259" key="2">
    <source>
        <dbReference type="PROSITE" id="PS51186"/>
    </source>
</evidence>
<keyword evidence="6" id="KW-1185">Reference proteome</keyword>
<dbReference type="PROSITE" id="PS51186">
    <property type="entry name" value="GNAT"/>
    <property type="match status" value="1"/>
</dbReference>
<dbReference type="InterPro" id="IPR016181">
    <property type="entry name" value="Acyl_CoA_acyltransferase"/>
</dbReference>
<dbReference type="Gene3D" id="3.40.630.30">
    <property type="match status" value="1"/>
</dbReference>
<evidence type="ECO:0000313" key="3">
    <source>
        <dbReference type="EMBL" id="ASJ16622.1"/>
    </source>
</evidence>
<dbReference type="EMBL" id="LN999010">
    <property type="protein sequence ID" value="CUX77454.1"/>
    <property type="molecule type" value="Genomic_DNA"/>
</dbReference>
<evidence type="ECO:0000313" key="6">
    <source>
        <dbReference type="Proteomes" id="UP000250189"/>
    </source>
</evidence>
<evidence type="ECO:0000256" key="1">
    <source>
        <dbReference type="ARBA" id="ARBA00022679"/>
    </source>
</evidence>
<dbReference type="PANTHER" id="PTHR13947">
    <property type="entry name" value="GNAT FAMILY N-ACETYLTRANSFERASE"/>
    <property type="match status" value="1"/>
</dbReference>
<dbReference type="InterPro" id="IPR000182">
    <property type="entry name" value="GNAT_dom"/>
</dbReference>
<dbReference type="CDD" id="cd04301">
    <property type="entry name" value="NAT_SF"/>
    <property type="match status" value="1"/>
</dbReference>
<evidence type="ECO:0000313" key="4">
    <source>
        <dbReference type="EMBL" id="CUX77454.1"/>
    </source>
</evidence>
<accession>A0A170SG24</accession>
<dbReference type="RefSeq" id="WP_068576774.1">
    <property type="nucleotide sequence ID" value="NZ_CP015193.1"/>
</dbReference>
<evidence type="ECO:0000313" key="5">
    <source>
        <dbReference type="Proteomes" id="UP000093069"/>
    </source>
</evidence>
<dbReference type="KEGG" id="tch:CHITON_0675"/>
<reference evidence="3 6" key="3">
    <citation type="submission" date="2016-04" db="EMBL/GenBank/DDBJ databases">
        <title>Complete genome sequence of Thermococcus chitonophagus type strain GC74.</title>
        <authorList>
            <person name="Oger P.M."/>
        </authorList>
    </citation>
    <scope>NUCLEOTIDE SEQUENCE [LARGE SCALE GENOMIC DNA]</scope>
    <source>
        <strain evidence="3 6">GC74</strain>
    </source>
</reference>
<dbReference type="PANTHER" id="PTHR13947:SF37">
    <property type="entry name" value="LD18367P"/>
    <property type="match status" value="1"/>
</dbReference>
<dbReference type="OrthoDB" id="194677at2157"/>
<dbReference type="SUPFAM" id="SSF55729">
    <property type="entry name" value="Acyl-CoA N-acyltransferases (Nat)"/>
    <property type="match status" value="1"/>
</dbReference>
<dbReference type="Proteomes" id="UP000093069">
    <property type="component" value="Chromosome I"/>
</dbReference>
<dbReference type="EMBL" id="CP015193">
    <property type="protein sequence ID" value="ASJ16622.1"/>
    <property type="molecule type" value="Genomic_DNA"/>
</dbReference>
<gene>
    <name evidence="3" type="ORF">A3L04_05830</name>
    <name evidence="4" type="ORF">CHITON_0675</name>
</gene>
<dbReference type="InterPro" id="IPR050769">
    <property type="entry name" value="NAT_camello-type"/>
</dbReference>
<keyword evidence="1" id="KW-0808">Transferase</keyword>
<organism evidence="4 5">
    <name type="scientific">Thermococcus chitonophagus</name>
    <dbReference type="NCBI Taxonomy" id="54262"/>
    <lineage>
        <taxon>Archaea</taxon>
        <taxon>Methanobacteriati</taxon>
        <taxon>Methanobacteriota</taxon>
        <taxon>Thermococci</taxon>
        <taxon>Thermococcales</taxon>
        <taxon>Thermococcaceae</taxon>
        <taxon>Thermococcus</taxon>
    </lineage>
</organism>
<protein>
    <recommendedName>
        <fullName evidence="2">N-acetyltransferase domain-containing protein</fullName>
    </recommendedName>
</protein>
<name>A0A170SG24_9EURY</name>
<dbReference type="Proteomes" id="UP000250189">
    <property type="component" value="Chromosome"/>
</dbReference>
<dbReference type="GeneID" id="33322080"/>
<dbReference type="STRING" id="54262.CHITON_0675"/>
<sequence>MIREATFDDVAGIVKCHLSDVDILRYHRLSVFERYKYGGPWMSVETCSIHLNYLFLHNQPVLVAELEGKIVGEIELLIEEEMLLDRLRRICNADVLMVHREFRGRGIGRALMQKAEEIARARECDVIVVTPEDRSYSFYERLGYKKLLENHVVKINTEKFDPEDAKLHGFSWEEVKGLELVAGRFQTSYHHWFSSFVDLIAGIDNILESGKLGKSYYVIRKLPSGLGGVYIWGREKDIPEILGRARKYFKEVITTLPQDLAEEFEAEILRRNVILGKWIS</sequence>
<dbReference type="Pfam" id="PF13508">
    <property type="entry name" value="Acetyltransf_7"/>
    <property type="match status" value="1"/>
</dbReference>
<feature type="domain" description="N-acetyltransferase" evidence="2">
    <location>
        <begin position="1"/>
        <end position="162"/>
    </location>
</feature>